<evidence type="ECO:0000313" key="2">
    <source>
        <dbReference type="EMBL" id="EJT74256.1"/>
    </source>
</evidence>
<gene>
    <name evidence="3" type="primary">20348557</name>
    <name evidence="2" type="ORF">GGTG_08099</name>
</gene>
<protein>
    <recommendedName>
        <fullName evidence="5">PEBP-like protein</fullName>
    </recommendedName>
</protein>
<dbReference type="GO" id="GO:0005543">
    <property type="term" value="F:phospholipid binding"/>
    <property type="evidence" value="ECO:0007669"/>
    <property type="project" value="TreeGrafter"/>
</dbReference>
<dbReference type="CDD" id="cd00866">
    <property type="entry name" value="PEBP_euk"/>
    <property type="match status" value="1"/>
</dbReference>
<evidence type="ECO:0000313" key="3">
    <source>
        <dbReference type="EnsemblFungi" id="EJT74256"/>
    </source>
</evidence>
<dbReference type="PANTHER" id="PTHR11362">
    <property type="entry name" value="PHOSPHATIDYLETHANOLAMINE-BINDING PROTEIN"/>
    <property type="match status" value="1"/>
</dbReference>
<dbReference type="InterPro" id="IPR036610">
    <property type="entry name" value="PEBP-like_sf"/>
</dbReference>
<reference evidence="2" key="3">
    <citation type="submission" date="2010-09" db="EMBL/GenBank/DDBJ databases">
        <title>Annotation of Gaeumannomyces graminis var. tritici R3-111a-1.</title>
        <authorList>
            <consortium name="The Broad Institute Genome Sequencing Platform"/>
            <person name="Ma L.-J."/>
            <person name="Dead R."/>
            <person name="Young S.K."/>
            <person name="Zeng Q."/>
            <person name="Gargeya S."/>
            <person name="Fitzgerald M."/>
            <person name="Haas B."/>
            <person name="Abouelleil A."/>
            <person name="Alvarado L."/>
            <person name="Arachchi H.M."/>
            <person name="Berlin A."/>
            <person name="Brown A."/>
            <person name="Chapman S.B."/>
            <person name="Chen Z."/>
            <person name="Dunbar C."/>
            <person name="Freedman E."/>
            <person name="Gearin G."/>
            <person name="Gellesch M."/>
            <person name="Goldberg J."/>
            <person name="Griggs A."/>
            <person name="Gujja S."/>
            <person name="Heiman D."/>
            <person name="Howarth C."/>
            <person name="Larson L."/>
            <person name="Lui A."/>
            <person name="MacDonald P.J.P."/>
            <person name="Mehta T."/>
            <person name="Montmayeur A."/>
            <person name="Murphy C."/>
            <person name="Neiman D."/>
            <person name="Pearson M."/>
            <person name="Priest M."/>
            <person name="Roberts A."/>
            <person name="Saif S."/>
            <person name="Shea T."/>
            <person name="Shenoy N."/>
            <person name="Sisk P."/>
            <person name="Stolte C."/>
            <person name="Sykes S."/>
            <person name="Yandava C."/>
            <person name="Wortman J."/>
            <person name="Nusbaum C."/>
            <person name="Birren B."/>
        </authorList>
    </citation>
    <scope>NUCLEOTIDE SEQUENCE</scope>
    <source>
        <strain evidence="2">R3-111a-1</strain>
    </source>
</reference>
<dbReference type="HOGENOM" id="CLU_043994_4_5_1"/>
<reference evidence="3" key="5">
    <citation type="submission" date="2018-04" db="UniProtKB">
        <authorList>
            <consortium name="EnsemblFungi"/>
        </authorList>
    </citation>
    <scope>IDENTIFICATION</scope>
    <source>
        <strain evidence="3">R3-111a-1</strain>
    </source>
</reference>
<dbReference type="eggNOG" id="ENOG502SG3W">
    <property type="taxonomic scope" value="Eukaryota"/>
</dbReference>
<dbReference type="EnsemblFungi" id="EJT74256">
    <property type="protein sequence ID" value="EJT74256"/>
    <property type="gene ID" value="GGTG_08099"/>
</dbReference>
<dbReference type="AlphaFoldDB" id="J3P3L3"/>
<dbReference type="VEuPathDB" id="FungiDB:GGTG_08099"/>
<evidence type="ECO:0000313" key="4">
    <source>
        <dbReference type="Proteomes" id="UP000006039"/>
    </source>
</evidence>
<reference evidence="2" key="2">
    <citation type="submission" date="2010-07" db="EMBL/GenBank/DDBJ databases">
        <authorList>
            <consortium name="The Broad Institute Genome Sequencing Platform"/>
            <consortium name="Broad Institute Genome Sequencing Center for Infectious Disease"/>
            <person name="Ma L.-J."/>
            <person name="Dead R."/>
            <person name="Young S."/>
            <person name="Zeng Q."/>
            <person name="Koehrsen M."/>
            <person name="Alvarado L."/>
            <person name="Berlin A."/>
            <person name="Chapman S.B."/>
            <person name="Chen Z."/>
            <person name="Freedman E."/>
            <person name="Gellesch M."/>
            <person name="Goldberg J."/>
            <person name="Griggs A."/>
            <person name="Gujja S."/>
            <person name="Heilman E.R."/>
            <person name="Heiman D."/>
            <person name="Hepburn T."/>
            <person name="Howarth C."/>
            <person name="Jen D."/>
            <person name="Larson L."/>
            <person name="Mehta T."/>
            <person name="Neiman D."/>
            <person name="Pearson M."/>
            <person name="Roberts A."/>
            <person name="Saif S."/>
            <person name="Shea T."/>
            <person name="Shenoy N."/>
            <person name="Sisk P."/>
            <person name="Stolte C."/>
            <person name="Sykes S."/>
            <person name="Walk T."/>
            <person name="White J."/>
            <person name="Yandava C."/>
            <person name="Haas B."/>
            <person name="Nusbaum C."/>
            <person name="Birren B."/>
        </authorList>
    </citation>
    <scope>NUCLEOTIDE SEQUENCE</scope>
    <source>
        <strain evidence="2">R3-111a-1</strain>
    </source>
</reference>
<feature type="chain" id="PRO_5015094883" description="PEBP-like protein" evidence="1">
    <location>
        <begin position="19"/>
        <end position="189"/>
    </location>
</feature>
<sequence length="189" mass="20013">MWPSSLLSWALLGGLVAGQAPARFTPSVSKHLNVVYGSKAVKPPGTSFTKAETARIPTFGLNETLTGTYLFIMIDLDVQLGTGGARQPLLHAMIRDVKATGQTHAGGFAILGSTQNGPSSYFGPSPPAERPPYPHSYVFLLYEQPAGFAVPASQRQTVSSRFNFNMAAFAQAANLTVPLAGNYLNVTGV</sequence>
<dbReference type="InterPro" id="IPR008914">
    <property type="entry name" value="PEBP"/>
</dbReference>
<dbReference type="GeneID" id="20348557"/>
<evidence type="ECO:0000256" key="1">
    <source>
        <dbReference type="SAM" id="SignalP"/>
    </source>
</evidence>
<feature type="signal peptide" evidence="1">
    <location>
        <begin position="1"/>
        <end position="18"/>
    </location>
</feature>
<dbReference type="GO" id="GO:0030414">
    <property type="term" value="F:peptidase inhibitor activity"/>
    <property type="evidence" value="ECO:0007669"/>
    <property type="project" value="TreeGrafter"/>
</dbReference>
<dbReference type="STRING" id="644352.J3P3L3"/>
<dbReference type="SUPFAM" id="SSF49777">
    <property type="entry name" value="PEBP-like"/>
    <property type="match status" value="1"/>
</dbReference>
<dbReference type="OrthoDB" id="440553at2759"/>
<reference evidence="4" key="1">
    <citation type="submission" date="2010-07" db="EMBL/GenBank/DDBJ databases">
        <title>The genome sequence of Gaeumannomyces graminis var. tritici strain R3-111a-1.</title>
        <authorList>
            <consortium name="The Broad Institute Genome Sequencing Platform"/>
            <person name="Ma L.-J."/>
            <person name="Dead R."/>
            <person name="Young S."/>
            <person name="Zeng Q."/>
            <person name="Koehrsen M."/>
            <person name="Alvarado L."/>
            <person name="Berlin A."/>
            <person name="Chapman S.B."/>
            <person name="Chen Z."/>
            <person name="Freedman E."/>
            <person name="Gellesch M."/>
            <person name="Goldberg J."/>
            <person name="Griggs A."/>
            <person name="Gujja S."/>
            <person name="Heilman E.R."/>
            <person name="Heiman D."/>
            <person name="Hepburn T."/>
            <person name="Howarth C."/>
            <person name="Jen D."/>
            <person name="Larson L."/>
            <person name="Mehta T."/>
            <person name="Neiman D."/>
            <person name="Pearson M."/>
            <person name="Roberts A."/>
            <person name="Saif S."/>
            <person name="Shea T."/>
            <person name="Shenoy N."/>
            <person name="Sisk P."/>
            <person name="Stolte C."/>
            <person name="Sykes S."/>
            <person name="Walk T."/>
            <person name="White J."/>
            <person name="Yandava C."/>
            <person name="Haas B."/>
            <person name="Nusbaum C."/>
            <person name="Birren B."/>
        </authorList>
    </citation>
    <scope>NUCLEOTIDE SEQUENCE [LARGE SCALE GENOMIC DNA]</scope>
    <source>
        <strain evidence="4">R3-111a-1</strain>
    </source>
</reference>
<keyword evidence="1" id="KW-0732">Signal</keyword>
<dbReference type="Proteomes" id="UP000006039">
    <property type="component" value="Unassembled WGS sequence"/>
</dbReference>
<evidence type="ECO:0008006" key="5">
    <source>
        <dbReference type="Google" id="ProtNLM"/>
    </source>
</evidence>
<dbReference type="GO" id="GO:0046578">
    <property type="term" value="P:regulation of Ras protein signal transduction"/>
    <property type="evidence" value="ECO:0007669"/>
    <property type="project" value="TreeGrafter"/>
</dbReference>
<dbReference type="EMBL" id="GL385398">
    <property type="protein sequence ID" value="EJT74256.1"/>
    <property type="molecule type" value="Genomic_DNA"/>
</dbReference>
<organism evidence="2">
    <name type="scientific">Gaeumannomyces tritici (strain R3-111a-1)</name>
    <name type="common">Wheat and barley take-all root rot fungus</name>
    <name type="synonym">Gaeumannomyces graminis var. tritici</name>
    <dbReference type="NCBI Taxonomy" id="644352"/>
    <lineage>
        <taxon>Eukaryota</taxon>
        <taxon>Fungi</taxon>
        <taxon>Dikarya</taxon>
        <taxon>Ascomycota</taxon>
        <taxon>Pezizomycotina</taxon>
        <taxon>Sordariomycetes</taxon>
        <taxon>Sordariomycetidae</taxon>
        <taxon>Magnaporthales</taxon>
        <taxon>Magnaporthaceae</taxon>
        <taxon>Gaeumannomyces</taxon>
    </lineage>
</organism>
<keyword evidence="4" id="KW-1185">Reference proteome</keyword>
<dbReference type="Pfam" id="PF01161">
    <property type="entry name" value="PBP"/>
    <property type="match status" value="1"/>
</dbReference>
<accession>J3P3L3</accession>
<dbReference type="InterPro" id="IPR035810">
    <property type="entry name" value="PEBP_euk"/>
</dbReference>
<name>J3P3L3_GAET3</name>
<dbReference type="Gene3D" id="3.90.280.10">
    <property type="entry name" value="PEBP-like"/>
    <property type="match status" value="1"/>
</dbReference>
<dbReference type="GO" id="GO:0030162">
    <property type="term" value="P:regulation of proteolysis"/>
    <property type="evidence" value="ECO:0007669"/>
    <property type="project" value="TreeGrafter"/>
</dbReference>
<dbReference type="PANTHER" id="PTHR11362:SF141">
    <property type="entry name" value="PHOSPHATIDYLETHANOLAMINE-BINDING PROTEIN"/>
    <property type="match status" value="1"/>
</dbReference>
<proteinExistence type="predicted"/>
<reference evidence="3" key="4">
    <citation type="journal article" date="2015" name="G3 (Bethesda)">
        <title>Genome sequences of three phytopathogenic species of the Magnaporthaceae family of fungi.</title>
        <authorList>
            <person name="Okagaki L.H."/>
            <person name="Nunes C.C."/>
            <person name="Sailsbery J."/>
            <person name="Clay B."/>
            <person name="Brown D."/>
            <person name="John T."/>
            <person name="Oh Y."/>
            <person name="Young N."/>
            <person name="Fitzgerald M."/>
            <person name="Haas B.J."/>
            <person name="Zeng Q."/>
            <person name="Young S."/>
            <person name="Adiconis X."/>
            <person name="Fan L."/>
            <person name="Levin J.Z."/>
            <person name="Mitchell T.K."/>
            <person name="Okubara P.A."/>
            <person name="Farman M.L."/>
            <person name="Kohn L.M."/>
            <person name="Birren B."/>
            <person name="Ma L.-J."/>
            <person name="Dean R.A."/>
        </authorList>
    </citation>
    <scope>NUCLEOTIDE SEQUENCE</scope>
    <source>
        <strain evidence="3">R3-111a-1</strain>
    </source>
</reference>
<dbReference type="RefSeq" id="XP_009224200.1">
    <property type="nucleotide sequence ID" value="XM_009225936.1"/>
</dbReference>